<reference evidence="2" key="1">
    <citation type="submission" date="2024-02" db="UniProtKB">
        <authorList>
            <consortium name="WormBaseParasite"/>
        </authorList>
    </citation>
    <scope>IDENTIFICATION</scope>
</reference>
<keyword evidence="1" id="KW-1185">Reference proteome</keyword>
<sequence>MNFTSPQRKAGRDVIDGRQLWSAEDVAKLFTKDLVGHSVSMGVGGYYDRLVTLNLKVDSAGLSNLAKWEEIFRKGIHYDAKRIKMIAQRLASLARVEDVLYGVVGRQRLAIHGIIEFHVVYVGEICVQRVNYHF</sequence>
<dbReference type="Proteomes" id="UP000887575">
    <property type="component" value="Unassembled WGS sequence"/>
</dbReference>
<organism evidence="1 2">
    <name type="scientific">Mesorhabditis belari</name>
    <dbReference type="NCBI Taxonomy" id="2138241"/>
    <lineage>
        <taxon>Eukaryota</taxon>
        <taxon>Metazoa</taxon>
        <taxon>Ecdysozoa</taxon>
        <taxon>Nematoda</taxon>
        <taxon>Chromadorea</taxon>
        <taxon>Rhabditida</taxon>
        <taxon>Rhabditina</taxon>
        <taxon>Rhabditomorpha</taxon>
        <taxon>Rhabditoidea</taxon>
        <taxon>Rhabditidae</taxon>
        <taxon>Mesorhabditinae</taxon>
        <taxon>Mesorhabditis</taxon>
    </lineage>
</organism>
<accession>A0AAF3J9G4</accession>
<dbReference type="WBParaSite" id="MBELARI_LOCUS4839">
    <property type="protein sequence ID" value="MBELARI_LOCUS4839"/>
    <property type="gene ID" value="MBELARI_LOCUS4839"/>
</dbReference>
<dbReference type="AlphaFoldDB" id="A0AAF3J9G4"/>
<proteinExistence type="predicted"/>
<evidence type="ECO:0000313" key="1">
    <source>
        <dbReference type="Proteomes" id="UP000887575"/>
    </source>
</evidence>
<evidence type="ECO:0000313" key="2">
    <source>
        <dbReference type="WBParaSite" id="MBELARI_LOCUS4839"/>
    </source>
</evidence>
<protein>
    <submittedName>
        <fullName evidence="2">Uncharacterized protein</fullName>
    </submittedName>
</protein>
<name>A0AAF3J9G4_9BILA</name>